<dbReference type="SUPFAM" id="SSF56935">
    <property type="entry name" value="Porins"/>
    <property type="match status" value="1"/>
</dbReference>
<protein>
    <submittedName>
        <fullName evidence="9">Putative Ton-B dependent hemine receptor</fullName>
    </submittedName>
</protein>
<dbReference type="Gene3D" id="2.40.170.20">
    <property type="entry name" value="TonB-dependent receptor, beta-barrel domain"/>
    <property type="match status" value="1"/>
</dbReference>
<feature type="domain" description="TonB-dependent receptor plug" evidence="8">
    <location>
        <begin position="132"/>
        <end position="251"/>
    </location>
</feature>
<gene>
    <name evidence="9" type="ORF">ADINL_2028</name>
</gene>
<dbReference type="STRING" id="267850.ADINL_2028"/>
<dbReference type="PROSITE" id="PS52016">
    <property type="entry name" value="TONB_DEPENDENT_REC_3"/>
    <property type="match status" value="1"/>
</dbReference>
<dbReference type="Gene3D" id="3.55.50.30">
    <property type="match status" value="1"/>
</dbReference>
<keyword evidence="4 7" id="KW-0812">Transmembrane</keyword>
<evidence type="ECO:0000256" key="4">
    <source>
        <dbReference type="ARBA" id="ARBA00022692"/>
    </source>
</evidence>
<dbReference type="GO" id="GO:0009279">
    <property type="term" value="C:cell outer membrane"/>
    <property type="evidence" value="ECO:0007669"/>
    <property type="project" value="UniProtKB-SubCell"/>
</dbReference>
<evidence type="ECO:0000313" key="10">
    <source>
        <dbReference type="Proteomes" id="UP000027318"/>
    </source>
</evidence>
<evidence type="ECO:0000256" key="5">
    <source>
        <dbReference type="ARBA" id="ARBA00023136"/>
    </source>
</evidence>
<keyword evidence="5 7" id="KW-0472">Membrane</keyword>
<evidence type="ECO:0000256" key="1">
    <source>
        <dbReference type="ARBA" id="ARBA00004571"/>
    </source>
</evidence>
<evidence type="ECO:0000256" key="6">
    <source>
        <dbReference type="ARBA" id="ARBA00023237"/>
    </source>
</evidence>
<sequence>MVKRLVQKSASVVFVASVLTCSNAYSNDRNINDIEKALQLQSTYLTELIPVISHIYNVEITLTSEKAGPITTPNIHGNYSVTEVLQLILRDSGYYYIQQGVNQFEIRRREERNGYTLGTLYIHDRNSHENGTTRIDREHIESGTTGNANLTDVLTRTPGVSLSGDSRRSTGAGEITPDNISIHGSPFFQNRFQIDGAVINNDIDPAYDDKGDLKRLGSHSQGYFVNLKNLESIEIMDHNISAQYGGFTGGVVDAQSRKYSGNDSFWMTWRHTSDTLTSFHVDPSMASEFEQGSIPSGKSFTLNQPRFTKNFFDLGGDLGHTDNIGTNFSIFHKKSEIPLYDYQPFIYEVIDGQLTESIDENPNIDQYRESIGFNTKTTITIDDFSEVDLNLRYNTNKSRMSLGGHSNSSFDYFNDAMGAGLNYQSELPIGNLFLKTNWDTFKNERTVNTQNPELLVILRGDQNITTGVPGPMSQSQNTYSLNPHIELNSIEYGSLTNNIRFGFDISKTDLEEIRSEKSTEYTWACLPWGSVCSSADQLYLFSRYQRLPYDINVTQNQYGFWAENKMEYNQFSINPGLRIDHNSFLGNTNFSPRFNISYDIFGDNRTNIYAGANRYYGRSFLELQAAQLRDKYTYSETWPLPNIMPDFKTESRGTTNWDGLLNVKTPYNNEFSIGASHILGSWQHNLAFVTRQGRDQFSYIYDSETRQNRFGNRGTSDTQTLTLTSALHKPIHFANANWTPRFMIEWQETLTNARNLNPGSNSGYLEGVGNDGFGVDRTDRVILDGRVIDVNDLPANAFNIPWRSSIQLAVDVPQYNLNINNFFDIKAGHNAIESTSPNRAIDPNTGEMLYSYEKVSYSKRLNWDMNIRWSPALGKSQPYVQLDILNVLNDSNVSKATGGTRYYDTGRQFWIETGIQF</sequence>
<dbReference type="Proteomes" id="UP000027318">
    <property type="component" value="Unassembled WGS sequence"/>
</dbReference>
<proteinExistence type="inferred from homology"/>
<name>A0A063XZL1_9GAMM</name>
<keyword evidence="9" id="KW-0675">Receptor</keyword>
<dbReference type="Pfam" id="PF07715">
    <property type="entry name" value="Plug"/>
    <property type="match status" value="1"/>
</dbReference>
<dbReference type="EMBL" id="JMSZ01000032">
    <property type="protein sequence ID" value="KDE38899.1"/>
    <property type="molecule type" value="Genomic_DNA"/>
</dbReference>
<keyword evidence="3 7" id="KW-1134">Transmembrane beta strand</keyword>
<evidence type="ECO:0000256" key="3">
    <source>
        <dbReference type="ARBA" id="ARBA00022452"/>
    </source>
</evidence>
<dbReference type="InterPro" id="IPR037066">
    <property type="entry name" value="Plug_dom_sf"/>
</dbReference>
<keyword evidence="10" id="KW-1185">Reference proteome</keyword>
<keyword evidence="6 7" id="KW-0998">Cell outer membrane</keyword>
<dbReference type="OrthoDB" id="9766643at2"/>
<dbReference type="AlphaFoldDB" id="A0A063XZL1"/>
<keyword evidence="2 7" id="KW-0813">Transport</keyword>
<evidence type="ECO:0000256" key="2">
    <source>
        <dbReference type="ARBA" id="ARBA00022448"/>
    </source>
</evidence>
<dbReference type="InterPro" id="IPR039426">
    <property type="entry name" value="TonB-dep_rcpt-like"/>
</dbReference>
<evidence type="ECO:0000256" key="7">
    <source>
        <dbReference type="PROSITE-ProRule" id="PRU01360"/>
    </source>
</evidence>
<reference evidence="9 10" key="1">
    <citation type="journal article" date="2005" name="Int. J. Syst. Evol. Microbiol.">
        <title>Nitrincola lacisaponensis gen. nov., sp. nov., a novel alkaliphilic bacterium isolated from an alkaline, saline lake.</title>
        <authorList>
            <person name="Dimitriu P.A."/>
            <person name="Shukla S.K."/>
            <person name="Conradt J."/>
            <person name="Marquez M.C."/>
            <person name="Ventosa A."/>
            <person name="Maglia A."/>
            <person name="Peyton B.M."/>
            <person name="Pinkart H.C."/>
            <person name="Mormile M.R."/>
        </authorList>
    </citation>
    <scope>NUCLEOTIDE SEQUENCE [LARGE SCALE GENOMIC DNA]</scope>
    <source>
        <strain evidence="9 10">4CA</strain>
    </source>
</reference>
<dbReference type="Gene3D" id="2.170.130.10">
    <property type="entry name" value="TonB-dependent receptor, plug domain"/>
    <property type="match status" value="1"/>
</dbReference>
<comment type="subcellular location">
    <subcellularLocation>
        <location evidence="1 7">Cell outer membrane</location>
        <topology evidence="1 7">Multi-pass membrane protein</topology>
    </subcellularLocation>
</comment>
<dbReference type="InterPro" id="IPR012910">
    <property type="entry name" value="Plug_dom"/>
</dbReference>
<comment type="caution">
    <text evidence="9">The sequence shown here is derived from an EMBL/GenBank/DDBJ whole genome shotgun (WGS) entry which is preliminary data.</text>
</comment>
<organism evidence="9 10">
    <name type="scientific">Nitrincola lacisaponensis</name>
    <dbReference type="NCBI Taxonomy" id="267850"/>
    <lineage>
        <taxon>Bacteria</taxon>
        <taxon>Pseudomonadati</taxon>
        <taxon>Pseudomonadota</taxon>
        <taxon>Gammaproteobacteria</taxon>
        <taxon>Oceanospirillales</taxon>
        <taxon>Oceanospirillaceae</taxon>
        <taxon>Nitrincola</taxon>
    </lineage>
</organism>
<accession>A0A063XZL1</accession>
<dbReference type="InterPro" id="IPR036942">
    <property type="entry name" value="Beta-barrel_TonB_sf"/>
</dbReference>
<evidence type="ECO:0000259" key="8">
    <source>
        <dbReference type="Pfam" id="PF07715"/>
    </source>
</evidence>
<dbReference type="RefSeq" id="WP_036547361.1">
    <property type="nucleotide sequence ID" value="NZ_JMSZ01000032.1"/>
</dbReference>
<comment type="similarity">
    <text evidence="7">Belongs to the TonB-dependent receptor family.</text>
</comment>
<evidence type="ECO:0000313" key="9">
    <source>
        <dbReference type="EMBL" id="KDE38899.1"/>
    </source>
</evidence>